<evidence type="ECO:0000313" key="8">
    <source>
        <dbReference type="EMBL" id="MDR4306388.1"/>
    </source>
</evidence>
<comment type="subcellular location">
    <subcellularLocation>
        <location evidence="1">Membrane</location>
        <topology evidence="1">Multi-pass membrane protein</topology>
    </subcellularLocation>
</comment>
<evidence type="ECO:0000259" key="7">
    <source>
        <dbReference type="Pfam" id="PF04138"/>
    </source>
</evidence>
<gene>
    <name evidence="8" type="ORF">IHQ68_07130</name>
</gene>
<keyword evidence="9" id="KW-1185">Reference proteome</keyword>
<evidence type="ECO:0000256" key="4">
    <source>
        <dbReference type="ARBA" id="ARBA00022989"/>
    </source>
</evidence>
<evidence type="ECO:0000256" key="1">
    <source>
        <dbReference type="ARBA" id="ARBA00004141"/>
    </source>
</evidence>
<accession>A0ABU1DEC6</accession>
<feature type="transmembrane region" description="Helical" evidence="6">
    <location>
        <begin position="12"/>
        <end position="34"/>
    </location>
</feature>
<feature type="domain" description="GtrA/DPMS transmembrane" evidence="7">
    <location>
        <begin position="15"/>
        <end position="128"/>
    </location>
</feature>
<feature type="transmembrane region" description="Helical" evidence="6">
    <location>
        <begin position="79"/>
        <end position="97"/>
    </location>
</feature>
<feature type="transmembrane region" description="Helical" evidence="6">
    <location>
        <begin position="103"/>
        <end position="123"/>
    </location>
</feature>
<comment type="caution">
    <text evidence="8">The sequence shown here is derived from an EMBL/GenBank/DDBJ whole genome shotgun (WGS) entry which is preliminary data.</text>
</comment>
<dbReference type="InterPro" id="IPR051401">
    <property type="entry name" value="GtrA_CellWall_Glycosyl"/>
</dbReference>
<comment type="similarity">
    <text evidence="2">Belongs to the GtrA family.</text>
</comment>
<proteinExistence type="inferred from homology"/>
<evidence type="ECO:0000256" key="2">
    <source>
        <dbReference type="ARBA" id="ARBA00009399"/>
    </source>
</evidence>
<reference evidence="8" key="1">
    <citation type="submission" date="2020-10" db="EMBL/GenBank/DDBJ databases">
        <authorList>
            <person name="Abbas A."/>
            <person name="Razzaq R."/>
            <person name="Waqas M."/>
            <person name="Abbas N."/>
            <person name="Nielsen T.K."/>
            <person name="Hansen L.H."/>
            <person name="Hussain S."/>
            <person name="Shahid M."/>
        </authorList>
    </citation>
    <scope>NUCLEOTIDE SEQUENCE</scope>
    <source>
        <strain evidence="8">S14</strain>
    </source>
</reference>
<dbReference type="Pfam" id="PF04138">
    <property type="entry name" value="GtrA_DPMS_TM"/>
    <property type="match status" value="1"/>
</dbReference>
<keyword evidence="4 6" id="KW-1133">Transmembrane helix</keyword>
<dbReference type="InterPro" id="IPR007267">
    <property type="entry name" value="GtrA_DPMS_TM"/>
</dbReference>
<dbReference type="EMBL" id="JADBEO010000011">
    <property type="protein sequence ID" value="MDR4306388.1"/>
    <property type="molecule type" value="Genomic_DNA"/>
</dbReference>
<sequence length="138" mass="14096">MTSLAGSPLAGKLGRFASVGVVATLLYAGLGLVFAHGFGLAPMVTTVVAYALAAVFSYTAHRSVTFRSDRTHAVAVPRFAVATACGFGLAALLTLTVERLGLPYAVGVGATCLAVPVFNFVVLDRLVFASTSQRGSAS</sequence>
<evidence type="ECO:0000313" key="9">
    <source>
        <dbReference type="Proteomes" id="UP001181622"/>
    </source>
</evidence>
<dbReference type="RefSeq" id="WP_309390240.1">
    <property type="nucleotide sequence ID" value="NZ_JADBEO010000011.1"/>
</dbReference>
<keyword evidence="5 6" id="KW-0472">Membrane</keyword>
<evidence type="ECO:0000256" key="3">
    <source>
        <dbReference type="ARBA" id="ARBA00022692"/>
    </source>
</evidence>
<protein>
    <submittedName>
        <fullName evidence="8">GtrA family protein</fullName>
    </submittedName>
</protein>
<organism evidence="8 9">
    <name type="scientific">Chelatococcus sambhunathii</name>
    <dbReference type="NCBI Taxonomy" id="363953"/>
    <lineage>
        <taxon>Bacteria</taxon>
        <taxon>Pseudomonadati</taxon>
        <taxon>Pseudomonadota</taxon>
        <taxon>Alphaproteobacteria</taxon>
        <taxon>Hyphomicrobiales</taxon>
        <taxon>Chelatococcaceae</taxon>
        <taxon>Chelatococcus</taxon>
    </lineage>
</organism>
<feature type="transmembrane region" description="Helical" evidence="6">
    <location>
        <begin position="40"/>
        <end position="58"/>
    </location>
</feature>
<dbReference type="PANTHER" id="PTHR38459:SF1">
    <property type="entry name" value="PROPHAGE BACTOPRENOL-LINKED GLUCOSE TRANSLOCASE HOMOLOG"/>
    <property type="match status" value="1"/>
</dbReference>
<keyword evidence="3 6" id="KW-0812">Transmembrane</keyword>
<evidence type="ECO:0000256" key="6">
    <source>
        <dbReference type="SAM" id="Phobius"/>
    </source>
</evidence>
<dbReference type="Proteomes" id="UP001181622">
    <property type="component" value="Unassembled WGS sequence"/>
</dbReference>
<evidence type="ECO:0000256" key="5">
    <source>
        <dbReference type="ARBA" id="ARBA00023136"/>
    </source>
</evidence>
<name>A0ABU1DEC6_9HYPH</name>
<dbReference type="PANTHER" id="PTHR38459">
    <property type="entry name" value="PROPHAGE BACTOPRENOL-LINKED GLUCOSE TRANSLOCASE HOMOLOG"/>
    <property type="match status" value="1"/>
</dbReference>